<dbReference type="EC" id="2.7.7.23" evidence="3"/>
<dbReference type="Pfam" id="PF01704">
    <property type="entry name" value="UDPGP"/>
    <property type="match status" value="1"/>
</dbReference>
<dbReference type="GeneID" id="30146373"/>
<dbReference type="SUPFAM" id="SSF53448">
    <property type="entry name" value="Nucleotide-diphospho-sugar transferases"/>
    <property type="match status" value="1"/>
</dbReference>
<dbReference type="InterPro" id="IPR039741">
    <property type="entry name" value="UDP-sugar_pyrophosphorylase"/>
</dbReference>
<comment type="pathway">
    <text evidence="1">Nucleotide-sugar biosynthesis; UDP-N-acetyl-alpha-D-glucosamine biosynthesis; UDP-N-acetyl-alpha-D-glucosamine from N-acetyl-alpha-D-glucosamine 1-phosphate: step 1/1.</text>
</comment>
<dbReference type="CDD" id="cd04193">
    <property type="entry name" value="UDPGlcNAc_PPase"/>
    <property type="match status" value="1"/>
</dbReference>
<comment type="similarity">
    <text evidence="2">Belongs to the UDPGP type 1 family.</text>
</comment>
<sequence>MTTIKEQFVQAGQKHLFQAWDALSTVQQASFEEQLSAIANPQAIIATVQEAIKFSQEGAKSDASDDNRFDQLPASSFKSLIDSSAEQKAIWFDLGLQAISRGEVGVLLMAGGQGTRLGSSKPKGCFNIELPSGKSLFQIQAEKLLKVTQLANEKFGTTASIPWYIMTSGPTRADSEQFFQEHQYFGIDPKLVTFFNQGTLPCFNTAGDKILPLSASSINESPDGNGGLYKGIYDHKLLEDFAARNLKHLHMYSVDNVLVKIADPMFIGFSIASEVEIATKAVRKRDATESVGLIVVDKSTNSPKVIEYSEISAELAGQRDPSDPALLKLRAANIVNHYYSVALLTAKIPEWISSQKYLPYHIASKKIPTYNFATGEVEKFSSPNGIKLEQFIFDVFPSIDISKFGCLEVAREEEFSPLKNGLDAKSDNAHTSRDDYLKLGSSWVKAAGAQLAAGALVEVSSLTSYGGEGLDALKGKKLDHLQQL</sequence>
<evidence type="ECO:0000256" key="6">
    <source>
        <dbReference type="ARBA" id="ARBA00048493"/>
    </source>
</evidence>
<comment type="catalytic activity">
    <reaction evidence="6">
        <text>N-acetyl-alpha-D-glucosamine 1-phosphate + UTP + H(+) = UDP-N-acetyl-alpha-D-glucosamine + diphosphate</text>
        <dbReference type="Rhea" id="RHEA:13509"/>
        <dbReference type="ChEBI" id="CHEBI:15378"/>
        <dbReference type="ChEBI" id="CHEBI:33019"/>
        <dbReference type="ChEBI" id="CHEBI:46398"/>
        <dbReference type="ChEBI" id="CHEBI:57705"/>
        <dbReference type="ChEBI" id="CHEBI:57776"/>
        <dbReference type="EC" id="2.7.7.23"/>
    </reaction>
</comment>
<keyword evidence="4" id="KW-0808">Transferase</keyword>
<dbReference type="Gene3D" id="3.90.550.10">
    <property type="entry name" value="Spore Coat Polysaccharide Biosynthesis Protein SpsA, Chain A"/>
    <property type="match status" value="1"/>
</dbReference>
<keyword evidence="8" id="KW-1185">Reference proteome</keyword>
<organism evidence="7 8">
    <name type="scientific">Babjeviella inositovora NRRL Y-12698</name>
    <dbReference type="NCBI Taxonomy" id="984486"/>
    <lineage>
        <taxon>Eukaryota</taxon>
        <taxon>Fungi</taxon>
        <taxon>Dikarya</taxon>
        <taxon>Ascomycota</taxon>
        <taxon>Saccharomycotina</taxon>
        <taxon>Pichiomycetes</taxon>
        <taxon>Serinales incertae sedis</taxon>
        <taxon>Babjeviella</taxon>
    </lineage>
</organism>
<reference evidence="8" key="1">
    <citation type="submission" date="2016-05" db="EMBL/GenBank/DDBJ databases">
        <title>Comparative genomics of biotechnologically important yeasts.</title>
        <authorList>
            <consortium name="DOE Joint Genome Institute"/>
            <person name="Riley R."/>
            <person name="Haridas S."/>
            <person name="Wolfe K.H."/>
            <person name="Lopes M.R."/>
            <person name="Hittinger C.T."/>
            <person name="Goker M."/>
            <person name="Salamov A."/>
            <person name="Wisecaver J."/>
            <person name="Long T.M."/>
            <person name="Aerts A.L."/>
            <person name="Barry K."/>
            <person name="Choi C."/>
            <person name="Clum A."/>
            <person name="Coughlan A.Y."/>
            <person name="Deshpande S."/>
            <person name="Douglass A.P."/>
            <person name="Hanson S.J."/>
            <person name="Klenk H.-P."/>
            <person name="Labutti K."/>
            <person name="Lapidus A."/>
            <person name="Lindquist E."/>
            <person name="Lipzen A."/>
            <person name="Meier-Kolthoff J.P."/>
            <person name="Ohm R.A."/>
            <person name="Otillar R.P."/>
            <person name="Pangilinan J."/>
            <person name="Peng Y."/>
            <person name="Rokas A."/>
            <person name="Rosa C.A."/>
            <person name="Scheuner C."/>
            <person name="Sibirny A.A."/>
            <person name="Slot J.C."/>
            <person name="Stielow J.B."/>
            <person name="Sun H."/>
            <person name="Kurtzman C.P."/>
            <person name="Blackwell M."/>
            <person name="Grigoriev I.V."/>
            <person name="Jeffries T.W."/>
        </authorList>
    </citation>
    <scope>NUCLEOTIDE SEQUENCE [LARGE SCALE GENOMIC DNA]</scope>
    <source>
        <strain evidence="8">NRRL Y-12698</strain>
    </source>
</reference>
<dbReference type="STRING" id="984486.A0A1E3QUH1"/>
<evidence type="ECO:0000256" key="3">
    <source>
        <dbReference type="ARBA" id="ARBA00012457"/>
    </source>
</evidence>
<dbReference type="PANTHER" id="PTHR11952">
    <property type="entry name" value="UDP- GLUCOSE PYROPHOSPHORYLASE"/>
    <property type="match status" value="1"/>
</dbReference>
<dbReference type="EMBL" id="KV454429">
    <property type="protein sequence ID" value="ODQ80632.1"/>
    <property type="molecule type" value="Genomic_DNA"/>
</dbReference>
<dbReference type="InterPro" id="IPR002618">
    <property type="entry name" value="UDPGP_fam"/>
</dbReference>
<name>A0A1E3QUH1_9ASCO</name>
<evidence type="ECO:0000256" key="5">
    <source>
        <dbReference type="ARBA" id="ARBA00022695"/>
    </source>
</evidence>
<evidence type="ECO:0000313" key="7">
    <source>
        <dbReference type="EMBL" id="ODQ80632.1"/>
    </source>
</evidence>
<dbReference type="GO" id="GO:0006048">
    <property type="term" value="P:UDP-N-acetylglucosamine biosynthetic process"/>
    <property type="evidence" value="ECO:0007669"/>
    <property type="project" value="EnsemblFungi"/>
</dbReference>
<accession>A0A1E3QUH1</accession>
<protein>
    <recommendedName>
        <fullName evidence="3">UDP-N-acetylglucosamine diphosphorylase</fullName>
        <ecNumber evidence="3">2.7.7.23</ecNumber>
    </recommendedName>
</protein>
<gene>
    <name evidence="7" type="ORF">BABINDRAFT_160885</name>
</gene>
<dbReference type="Proteomes" id="UP000094336">
    <property type="component" value="Unassembled WGS sequence"/>
</dbReference>
<proteinExistence type="inferred from homology"/>
<evidence type="ECO:0000256" key="1">
    <source>
        <dbReference type="ARBA" id="ARBA00005208"/>
    </source>
</evidence>
<evidence type="ECO:0000256" key="4">
    <source>
        <dbReference type="ARBA" id="ARBA00022679"/>
    </source>
</evidence>
<evidence type="ECO:0000313" key="8">
    <source>
        <dbReference type="Proteomes" id="UP000094336"/>
    </source>
</evidence>
<dbReference type="GO" id="GO:0003977">
    <property type="term" value="F:UDP-N-acetylglucosamine diphosphorylase activity"/>
    <property type="evidence" value="ECO:0007669"/>
    <property type="project" value="UniProtKB-EC"/>
</dbReference>
<keyword evidence="5" id="KW-0548">Nucleotidyltransferase</keyword>
<evidence type="ECO:0000256" key="2">
    <source>
        <dbReference type="ARBA" id="ARBA00010401"/>
    </source>
</evidence>
<dbReference type="PANTHER" id="PTHR11952:SF2">
    <property type="entry name" value="LD24639P"/>
    <property type="match status" value="1"/>
</dbReference>
<dbReference type="AlphaFoldDB" id="A0A1E3QUH1"/>
<dbReference type="InterPro" id="IPR029044">
    <property type="entry name" value="Nucleotide-diphossugar_trans"/>
</dbReference>
<dbReference type="OrthoDB" id="532420at2759"/>
<dbReference type="RefSeq" id="XP_018985960.1">
    <property type="nucleotide sequence ID" value="XM_019128520.1"/>
</dbReference>